<dbReference type="OrthoDB" id="10261408at2759"/>
<feature type="compositionally biased region" description="Polar residues" evidence="1">
    <location>
        <begin position="117"/>
        <end position="134"/>
    </location>
</feature>
<organism evidence="2 3">
    <name type="scientific">Salinomyces thailandicus</name>
    <dbReference type="NCBI Taxonomy" id="706561"/>
    <lineage>
        <taxon>Eukaryota</taxon>
        <taxon>Fungi</taxon>
        <taxon>Dikarya</taxon>
        <taxon>Ascomycota</taxon>
        <taxon>Pezizomycotina</taxon>
        <taxon>Dothideomycetes</taxon>
        <taxon>Dothideomycetidae</taxon>
        <taxon>Mycosphaerellales</taxon>
        <taxon>Teratosphaeriaceae</taxon>
        <taxon>Salinomyces</taxon>
    </lineage>
</organism>
<comment type="caution">
    <text evidence="2">The sequence shown here is derived from an EMBL/GenBank/DDBJ whole genome shotgun (WGS) entry which is preliminary data.</text>
</comment>
<feature type="region of interest" description="Disordered" evidence="1">
    <location>
        <begin position="102"/>
        <end position="150"/>
    </location>
</feature>
<gene>
    <name evidence="2" type="ORF">B0A50_05869</name>
</gene>
<name>A0A4U0TSH2_9PEZI</name>
<reference evidence="2 3" key="1">
    <citation type="submission" date="2017-03" db="EMBL/GenBank/DDBJ databases">
        <title>Genomes of endolithic fungi from Antarctica.</title>
        <authorList>
            <person name="Coleine C."/>
            <person name="Masonjones S."/>
            <person name="Stajich J.E."/>
        </authorList>
    </citation>
    <scope>NUCLEOTIDE SEQUENCE [LARGE SCALE GENOMIC DNA]</scope>
    <source>
        <strain evidence="2 3">CCFEE 6315</strain>
    </source>
</reference>
<accession>A0A4U0TSH2</accession>
<proteinExistence type="predicted"/>
<evidence type="ECO:0000313" key="2">
    <source>
        <dbReference type="EMBL" id="TKA25171.1"/>
    </source>
</evidence>
<dbReference type="Proteomes" id="UP000308549">
    <property type="component" value="Unassembled WGS sequence"/>
</dbReference>
<dbReference type="AlphaFoldDB" id="A0A4U0TSH2"/>
<sequence>MSGVIKSAESLGGWDDGNKPAEPELSPSELAEVLERFAPESPVAEDATLPVDEDPLPSKRRRLQSYSTLGMPGEDVRTDEFPLPQANNEGHDPFQKFLATVQQHSSHSSSNVNTASGTLSPTFASFDPQQTSQALPMANPPATPSAAPLGSSALDFHPQLTPLMDLVDWDASLEHFLDSQYNTTTDGRDWSIINGDVDWSIVNGTGPPHGS</sequence>
<feature type="region of interest" description="Disordered" evidence="1">
    <location>
        <begin position="1"/>
        <end position="80"/>
    </location>
</feature>
<dbReference type="EMBL" id="NAJL01000037">
    <property type="protein sequence ID" value="TKA25171.1"/>
    <property type="molecule type" value="Genomic_DNA"/>
</dbReference>
<protein>
    <submittedName>
        <fullName evidence="2">Uncharacterized protein</fullName>
    </submittedName>
</protein>
<feature type="compositionally biased region" description="Low complexity" evidence="1">
    <location>
        <begin position="102"/>
        <end position="116"/>
    </location>
</feature>
<evidence type="ECO:0000313" key="3">
    <source>
        <dbReference type="Proteomes" id="UP000308549"/>
    </source>
</evidence>
<evidence type="ECO:0000256" key="1">
    <source>
        <dbReference type="SAM" id="MobiDB-lite"/>
    </source>
</evidence>
<keyword evidence="3" id="KW-1185">Reference proteome</keyword>